<comment type="similarity">
    <text evidence="1">Belongs to the GSP E family.</text>
</comment>
<dbReference type="InterPro" id="IPR054757">
    <property type="entry name" value="GSPE_N1E"/>
</dbReference>
<dbReference type="GO" id="GO:0016887">
    <property type="term" value="F:ATP hydrolysis activity"/>
    <property type="evidence" value="ECO:0007669"/>
    <property type="project" value="TreeGrafter"/>
</dbReference>
<dbReference type="KEGG" id="aht:ANTHELSMS3_00192"/>
<dbReference type="InterPro" id="IPR001482">
    <property type="entry name" value="T2SS/T4SS_dom"/>
</dbReference>
<dbReference type="Gene3D" id="3.30.300.160">
    <property type="entry name" value="Type II secretion system, protein E, N-terminal domain"/>
    <property type="match status" value="1"/>
</dbReference>
<dbReference type="GO" id="GO:0005524">
    <property type="term" value="F:ATP binding"/>
    <property type="evidence" value="ECO:0007669"/>
    <property type="project" value="UniProtKB-KW"/>
</dbReference>
<dbReference type="PANTHER" id="PTHR30258:SF2">
    <property type="entry name" value="COMG OPERON PROTEIN 1"/>
    <property type="match status" value="1"/>
</dbReference>
<evidence type="ECO:0000256" key="2">
    <source>
        <dbReference type="ARBA" id="ARBA00022741"/>
    </source>
</evidence>
<keyword evidence="2" id="KW-0547">Nucleotide-binding</keyword>
<dbReference type="GO" id="GO:0005886">
    <property type="term" value="C:plasma membrane"/>
    <property type="evidence" value="ECO:0007669"/>
    <property type="project" value="TreeGrafter"/>
</dbReference>
<organism evidence="5 6">
    <name type="scientific">Antarctobacter heliothermus</name>
    <dbReference type="NCBI Taxonomy" id="74033"/>
    <lineage>
        <taxon>Bacteria</taxon>
        <taxon>Pseudomonadati</taxon>
        <taxon>Pseudomonadota</taxon>
        <taxon>Alphaproteobacteria</taxon>
        <taxon>Rhodobacterales</taxon>
        <taxon>Roseobacteraceae</taxon>
        <taxon>Antarctobacter</taxon>
    </lineage>
</organism>
<keyword evidence="6" id="KW-1185">Reference proteome</keyword>
<protein>
    <submittedName>
        <fullName evidence="5">Type II secretion system protein E</fullName>
    </submittedName>
</protein>
<dbReference type="EMBL" id="CP022540">
    <property type="protein sequence ID" value="ASP18917.1"/>
    <property type="molecule type" value="Genomic_DNA"/>
</dbReference>
<dbReference type="Pfam" id="PF22341">
    <property type="entry name" value="GSPE_N1E"/>
    <property type="match status" value="1"/>
</dbReference>
<dbReference type="Proteomes" id="UP000203589">
    <property type="component" value="Chromosome"/>
</dbReference>
<feature type="domain" description="Bacterial type II secretion system protein E" evidence="4">
    <location>
        <begin position="314"/>
        <end position="328"/>
    </location>
</feature>
<dbReference type="SUPFAM" id="SSF52540">
    <property type="entry name" value="P-loop containing nucleoside triphosphate hydrolases"/>
    <property type="match status" value="1"/>
</dbReference>
<dbReference type="InterPro" id="IPR027417">
    <property type="entry name" value="P-loop_NTPase"/>
</dbReference>
<accession>A0A222DY78</accession>
<evidence type="ECO:0000259" key="4">
    <source>
        <dbReference type="PROSITE" id="PS00662"/>
    </source>
</evidence>
<dbReference type="SMART" id="SM00382">
    <property type="entry name" value="AAA"/>
    <property type="match status" value="1"/>
</dbReference>
<sequence>MPETPEDPLLLISPEPLPALPYAFARDHGVALDGSTVVAGPAATLTGLREAQRRAGLAAPLDMPDAAGFEAVLARLYHSAKRDGEAQGVSFDLVDDAAQRRGRDLLEDAEEAPVIQLVNQLLRKAVLDGASDLHIEPHEGGLRARMRIDGFLQTVMDRADVPVKRVVSRLKVMAGLDIAETRLPQDGRIPLRLGGRMIDTRVSSLPGNYGERIVLRILDRAAGLMPLEQLGLDQAQIALLEKLAATPNGIILATGPTGAGKTTTLYSLLKLADREERNIVTVEDPIEYDLTGISQTQINAEIGMTFAAGLRATLRQDPDVILVGEIRDGETASTAAQAALTGHLVFSSLHANSSVAAVVRLRDLGLENFLISATLRGVIAQRLLRRLCQDCRQPHPPTESEVRQFHMINMPLPTELHVAKGCPACNGSGYVGRIGIFEILPVDEDLREAINYGAGEGALWKSTLEPRDRLIGQALRAVALGETSLAEALRVVGDGA</sequence>
<dbReference type="OrthoDB" id="9804785at2"/>
<proteinExistence type="inferred from homology"/>
<gene>
    <name evidence="5" type="ORF">ANTHELSMS3_00192</name>
</gene>
<dbReference type="Pfam" id="PF00437">
    <property type="entry name" value="T2SSE"/>
    <property type="match status" value="1"/>
</dbReference>
<dbReference type="InterPro" id="IPR003593">
    <property type="entry name" value="AAA+_ATPase"/>
</dbReference>
<dbReference type="PANTHER" id="PTHR30258">
    <property type="entry name" value="TYPE II SECRETION SYSTEM PROTEIN GSPE-RELATED"/>
    <property type="match status" value="1"/>
</dbReference>
<reference evidence="5 6" key="1">
    <citation type="submission" date="2017-07" db="EMBL/GenBank/DDBJ databases">
        <title>Genome Sequence of Antarctobacter heliothermus Strain SMS3 Isolated from a culture of the Diatom Skeletonema marinoi.</title>
        <authorList>
            <person name="Topel M."/>
            <person name="Pinder M.I.M."/>
            <person name="Johansson O.N."/>
            <person name="Kourtchenko O."/>
            <person name="Godhe A."/>
            <person name="Clarke A.K."/>
        </authorList>
    </citation>
    <scope>NUCLEOTIDE SEQUENCE [LARGE SCALE GENOMIC DNA]</scope>
    <source>
        <strain evidence="5 6">SMS3</strain>
    </source>
</reference>
<evidence type="ECO:0000256" key="3">
    <source>
        <dbReference type="ARBA" id="ARBA00022840"/>
    </source>
</evidence>
<dbReference type="InterPro" id="IPR037257">
    <property type="entry name" value="T2SS_E_N_sf"/>
</dbReference>
<dbReference type="RefSeq" id="WP_094033244.1">
    <property type="nucleotide sequence ID" value="NZ_CP022540.1"/>
</dbReference>
<dbReference type="Gene3D" id="3.30.450.90">
    <property type="match status" value="1"/>
</dbReference>
<evidence type="ECO:0000313" key="5">
    <source>
        <dbReference type="EMBL" id="ASP18917.1"/>
    </source>
</evidence>
<dbReference type="CDD" id="cd01129">
    <property type="entry name" value="PulE-GspE-like"/>
    <property type="match status" value="1"/>
</dbReference>
<dbReference type="PROSITE" id="PS00662">
    <property type="entry name" value="T2SP_E"/>
    <property type="match status" value="1"/>
</dbReference>
<name>A0A222DY78_9RHOB</name>
<keyword evidence="3" id="KW-0067">ATP-binding</keyword>
<evidence type="ECO:0000256" key="1">
    <source>
        <dbReference type="ARBA" id="ARBA00006611"/>
    </source>
</evidence>
<evidence type="ECO:0000313" key="6">
    <source>
        <dbReference type="Proteomes" id="UP000203589"/>
    </source>
</evidence>
<dbReference type="SUPFAM" id="SSF160246">
    <property type="entry name" value="EspE N-terminal domain-like"/>
    <property type="match status" value="1"/>
</dbReference>
<dbReference type="Gene3D" id="3.40.50.300">
    <property type="entry name" value="P-loop containing nucleotide triphosphate hydrolases"/>
    <property type="match status" value="1"/>
</dbReference>
<dbReference type="AlphaFoldDB" id="A0A222DY78"/>